<dbReference type="EMBL" id="JALDAY010000012">
    <property type="protein sequence ID" value="MCI3276406.1"/>
    <property type="molecule type" value="Genomic_DNA"/>
</dbReference>
<keyword evidence="2" id="KW-1185">Reference proteome</keyword>
<comment type="caution">
    <text evidence="1">The sequence shown here is derived from an EMBL/GenBank/DDBJ whole genome shotgun (WGS) entry which is preliminary data.</text>
</comment>
<evidence type="ECO:0000313" key="1">
    <source>
        <dbReference type="EMBL" id="MCI3276406.1"/>
    </source>
</evidence>
<accession>A0ABS9YKN6</accession>
<organism evidence="1 2">
    <name type="scientific">Streptomyces cylindrosporus</name>
    <dbReference type="NCBI Taxonomy" id="2927583"/>
    <lineage>
        <taxon>Bacteria</taxon>
        <taxon>Bacillati</taxon>
        <taxon>Actinomycetota</taxon>
        <taxon>Actinomycetes</taxon>
        <taxon>Kitasatosporales</taxon>
        <taxon>Streptomycetaceae</taxon>
        <taxon>Streptomyces</taxon>
    </lineage>
</organism>
<dbReference type="RefSeq" id="WP_242773477.1">
    <property type="nucleotide sequence ID" value="NZ_JALDAY010000012.1"/>
</dbReference>
<dbReference type="Proteomes" id="UP001165269">
    <property type="component" value="Unassembled WGS sequence"/>
</dbReference>
<gene>
    <name evidence="1" type="ORF">MQP27_35555</name>
</gene>
<name>A0ABS9YKN6_9ACTN</name>
<reference evidence="1" key="1">
    <citation type="submission" date="2022-03" db="EMBL/GenBank/DDBJ databases">
        <title>Streptomyces 7R015 and 7R016 isolated from Barleria lupulina in Thailand.</title>
        <authorList>
            <person name="Kanchanasin P."/>
            <person name="Phongsopitanun W."/>
            <person name="Tanasupawat S."/>
        </authorList>
    </citation>
    <scope>NUCLEOTIDE SEQUENCE</scope>
    <source>
        <strain evidence="1">7R015</strain>
    </source>
</reference>
<evidence type="ECO:0000313" key="2">
    <source>
        <dbReference type="Proteomes" id="UP001165269"/>
    </source>
</evidence>
<protein>
    <submittedName>
        <fullName evidence="1">Uncharacterized protein</fullName>
    </submittedName>
</protein>
<proteinExistence type="predicted"/>
<sequence length="64" mass="6972">MGPGIHLTLHHTRAAELQAEAKAHNQAAATRPHRPLRTRVGWTLVEVGLRLATPAPQLSPRRGV</sequence>